<sequence>MPMPAFEWDVLTFLVPSPRSNPFQCELDNSEGLSPRPPSLSVNSVLLNHTFAITFLSNSVIYPLFICYFDHNRFPTPFKPFNHPTSSFIQDKSHLIN</sequence>
<keyword evidence="1" id="KW-0812">Transmembrane</keyword>
<evidence type="ECO:0000313" key="5">
    <source>
        <dbReference type="EMBL" id="KAA1137707.1"/>
    </source>
</evidence>
<organism evidence="2 6">
    <name type="scientific">Puccinia graminis f. sp. tritici</name>
    <dbReference type="NCBI Taxonomy" id="56615"/>
    <lineage>
        <taxon>Eukaryota</taxon>
        <taxon>Fungi</taxon>
        <taxon>Dikarya</taxon>
        <taxon>Basidiomycota</taxon>
        <taxon>Pucciniomycotina</taxon>
        <taxon>Pucciniomycetes</taxon>
        <taxon>Pucciniales</taxon>
        <taxon>Pucciniaceae</taxon>
        <taxon>Puccinia</taxon>
    </lineage>
</organism>
<dbReference type="EMBL" id="VDEP01000206">
    <property type="protein sequence ID" value="KAA1123889.1"/>
    <property type="molecule type" value="Genomic_DNA"/>
</dbReference>
<evidence type="ECO:0000313" key="2">
    <source>
        <dbReference type="EMBL" id="KAA1067517.1"/>
    </source>
</evidence>
<dbReference type="Proteomes" id="UP000324748">
    <property type="component" value="Unassembled WGS sequence"/>
</dbReference>
<gene>
    <name evidence="2" type="ORF">PGT21_008029</name>
    <name evidence="5" type="ORF">PGTUg99_001506</name>
    <name evidence="3" type="ORF">PGTUg99_001558</name>
    <name evidence="4" type="ORF">PGTUg99_028624</name>
</gene>
<evidence type="ECO:0000313" key="7">
    <source>
        <dbReference type="Proteomes" id="UP000325313"/>
    </source>
</evidence>
<dbReference type="EMBL" id="VDEP01000005">
    <property type="protein sequence ID" value="KAA1137707.1"/>
    <property type="molecule type" value="Genomic_DNA"/>
</dbReference>
<evidence type="ECO:0000313" key="4">
    <source>
        <dbReference type="EMBL" id="KAA1123889.1"/>
    </source>
</evidence>
<keyword evidence="6" id="KW-1185">Reference proteome</keyword>
<accession>A0A5B0LR96</accession>
<keyword evidence="1" id="KW-0472">Membrane</keyword>
<keyword evidence="1" id="KW-1133">Transmembrane helix</keyword>
<protein>
    <submittedName>
        <fullName evidence="2">Uncharacterized protein</fullName>
    </submittedName>
</protein>
<dbReference type="EMBL" id="VSWC01000184">
    <property type="protein sequence ID" value="KAA1067517.1"/>
    <property type="molecule type" value="Genomic_DNA"/>
</dbReference>
<comment type="caution">
    <text evidence="2">The sequence shown here is derived from an EMBL/GenBank/DDBJ whole genome shotgun (WGS) entry which is preliminary data.</text>
</comment>
<evidence type="ECO:0000313" key="3">
    <source>
        <dbReference type="EMBL" id="KAA1069882.1"/>
    </source>
</evidence>
<dbReference type="AlphaFoldDB" id="A0A5B0LR96"/>
<dbReference type="Proteomes" id="UP000325313">
    <property type="component" value="Unassembled WGS sequence"/>
</dbReference>
<name>A0A5B0LR96_PUCGR</name>
<proteinExistence type="predicted"/>
<feature type="transmembrane region" description="Helical" evidence="1">
    <location>
        <begin position="46"/>
        <end position="69"/>
    </location>
</feature>
<evidence type="ECO:0000313" key="6">
    <source>
        <dbReference type="Proteomes" id="UP000324748"/>
    </source>
</evidence>
<reference evidence="6 7" key="1">
    <citation type="submission" date="2019-05" db="EMBL/GenBank/DDBJ databases">
        <title>Emergence of the Ug99 lineage of the wheat stem rust pathogen through somatic hybridization.</title>
        <authorList>
            <person name="Li F."/>
            <person name="Upadhyaya N.M."/>
            <person name="Sperschneider J."/>
            <person name="Matny O."/>
            <person name="Nguyen-Phuc H."/>
            <person name="Mago R."/>
            <person name="Raley C."/>
            <person name="Miller M.E."/>
            <person name="Silverstein K.A.T."/>
            <person name="Henningsen E."/>
            <person name="Hirsch C.D."/>
            <person name="Visser B."/>
            <person name="Pretorius Z.A."/>
            <person name="Steffenson B.J."/>
            <person name="Schwessinger B."/>
            <person name="Dodds P.N."/>
            <person name="Figueroa M."/>
        </authorList>
    </citation>
    <scope>NUCLEOTIDE SEQUENCE [LARGE SCALE GENOMIC DNA]</scope>
    <source>
        <strain evidence="2">21-0</strain>
        <strain evidence="3 7">Ug99</strain>
    </source>
</reference>
<evidence type="ECO:0000256" key="1">
    <source>
        <dbReference type="SAM" id="Phobius"/>
    </source>
</evidence>
<dbReference type="EMBL" id="VDEP01000504">
    <property type="protein sequence ID" value="KAA1069882.1"/>
    <property type="molecule type" value="Genomic_DNA"/>
</dbReference>